<dbReference type="EMBL" id="GBRH01178092">
    <property type="protein sequence ID" value="JAE19804.1"/>
    <property type="molecule type" value="Transcribed_RNA"/>
</dbReference>
<sequence length="151" mass="17488">MNSQDRFCMAFFACFTKTEHSASFFKQDQVTDGYVLVEKSCYQKTCPSLGPGRDHLFWVHQKATLLAEQTLSCSFSSLQSVFMETITLVCPAEPNSSVPLDVMKLKRSRCSSHRWDWVASVPFEQDMARDMRRVQCHQKRPACRFYVLKQI</sequence>
<name>A0A0A9G8N2_ARUDO</name>
<accession>A0A0A9G8N2</accession>
<dbReference type="AlphaFoldDB" id="A0A0A9G8N2"/>
<proteinExistence type="predicted"/>
<protein>
    <submittedName>
        <fullName evidence="1">Uncharacterized protein</fullName>
    </submittedName>
</protein>
<reference evidence="1" key="2">
    <citation type="journal article" date="2015" name="Data Brief">
        <title>Shoot transcriptome of the giant reed, Arundo donax.</title>
        <authorList>
            <person name="Barrero R.A."/>
            <person name="Guerrero F.D."/>
            <person name="Moolhuijzen P."/>
            <person name="Goolsby J.A."/>
            <person name="Tidwell J."/>
            <person name="Bellgard S.E."/>
            <person name="Bellgard M.I."/>
        </authorList>
    </citation>
    <scope>NUCLEOTIDE SEQUENCE</scope>
    <source>
        <tissue evidence="1">Shoot tissue taken approximately 20 cm above the soil surface</tissue>
    </source>
</reference>
<evidence type="ECO:0000313" key="1">
    <source>
        <dbReference type="EMBL" id="JAE19804.1"/>
    </source>
</evidence>
<organism evidence="1">
    <name type="scientific">Arundo donax</name>
    <name type="common">Giant reed</name>
    <name type="synonym">Donax arundinaceus</name>
    <dbReference type="NCBI Taxonomy" id="35708"/>
    <lineage>
        <taxon>Eukaryota</taxon>
        <taxon>Viridiplantae</taxon>
        <taxon>Streptophyta</taxon>
        <taxon>Embryophyta</taxon>
        <taxon>Tracheophyta</taxon>
        <taxon>Spermatophyta</taxon>
        <taxon>Magnoliopsida</taxon>
        <taxon>Liliopsida</taxon>
        <taxon>Poales</taxon>
        <taxon>Poaceae</taxon>
        <taxon>PACMAD clade</taxon>
        <taxon>Arundinoideae</taxon>
        <taxon>Arundineae</taxon>
        <taxon>Arundo</taxon>
    </lineage>
</organism>
<reference evidence="1" key="1">
    <citation type="submission" date="2014-09" db="EMBL/GenBank/DDBJ databases">
        <authorList>
            <person name="Magalhaes I.L.F."/>
            <person name="Oliveira U."/>
            <person name="Santos F.R."/>
            <person name="Vidigal T.H.D.A."/>
            <person name="Brescovit A.D."/>
            <person name="Santos A.J."/>
        </authorList>
    </citation>
    <scope>NUCLEOTIDE SEQUENCE</scope>
    <source>
        <tissue evidence="1">Shoot tissue taken approximately 20 cm above the soil surface</tissue>
    </source>
</reference>